<feature type="compositionally biased region" description="Polar residues" evidence="1">
    <location>
        <begin position="398"/>
        <end position="407"/>
    </location>
</feature>
<sequence length="744" mass="84740">MGKLFQSIDLSKDEHIGDLNKLQELFSNKEGKRYFRCPFLYTESEYCGAEMKHYSSERPKIHATSCGLLFEDGQTLDFEDFCTIIRTLFCKTHDPREPKYEAYRIHFTKLWSVASSEAKTNVLHALREGINHIESIKITEYPKTPQRPVPYRAYQSEPSKPTQLQPEGGEPSTSRGDSSPSPASPSTLQDPDSSIRPQTAQLPMRTNQIDISTRKSGPYSPPSPSPDPHQKDPEKHTVVADKPPSQDKHKTSFLFGSSQQRLPVGSPKNPFKFGDENTFQFRGVNPRVNCINRHGGFHRNNGADRLYAPNNSHKEATPEKQSGASEKLDEKQNGFIPGFENGHFSAFSSLDTRHTIFNRVRGDTADAPRKNDAEKNTVGSPSPAVSWQGNENKDQASAEASTESSNPLMHAPDPAVTKEDMVQHHRVEDVPTPASIGRAEEKEDAEHRLLEKSMSNLHIQENATGTDTEKRDEPIATLARRDGEPQVSLSPTPVGNDRTCEDERDPKIMAKPGDMRDPEVDSSPQNHNGSHEHIYDVESPRHISNKIYALLKKPLPTTGIYIMSAREFFQNYKAASNDKEPWVKIGISVNADERKKQLQSKCGINDLVVEYYFEERRGFDEVRMRRIEAICHLELHNFRRKLNCEDRDVKCKSIHGEWFAVSKAVALRTVMRWVKFLEYDPYNLQSDLVPFWKDRIEEDRLAQEKRWAADDSEDELDTDAPDRRFTKWLDDSYAKWEKMKPTSS</sequence>
<dbReference type="EMBL" id="ML978067">
    <property type="protein sequence ID" value="KAF2019085.1"/>
    <property type="molecule type" value="Genomic_DNA"/>
</dbReference>
<feature type="compositionally biased region" description="Basic and acidic residues" evidence="1">
    <location>
        <begin position="361"/>
        <end position="375"/>
    </location>
</feature>
<feature type="region of interest" description="Disordered" evidence="1">
    <location>
        <begin position="141"/>
        <end position="265"/>
    </location>
</feature>
<feature type="region of interest" description="Disordered" evidence="1">
    <location>
        <begin position="301"/>
        <end position="339"/>
    </location>
</feature>
<dbReference type="Proteomes" id="UP000799778">
    <property type="component" value="Unassembled WGS sequence"/>
</dbReference>
<evidence type="ECO:0000259" key="2">
    <source>
        <dbReference type="SMART" id="SM00974"/>
    </source>
</evidence>
<feature type="compositionally biased region" description="Basic and acidic residues" evidence="1">
    <location>
        <begin position="498"/>
        <end position="519"/>
    </location>
</feature>
<reference evidence="3" key="1">
    <citation type="journal article" date="2020" name="Stud. Mycol.">
        <title>101 Dothideomycetes genomes: a test case for predicting lifestyles and emergence of pathogens.</title>
        <authorList>
            <person name="Haridas S."/>
            <person name="Albert R."/>
            <person name="Binder M."/>
            <person name="Bloem J."/>
            <person name="Labutti K."/>
            <person name="Salamov A."/>
            <person name="Andreopoulos B."/>
            <person name="Baker S."/>
            <person name="Barry K."/>
            <person name="Bills G."/>
            <person name="Bluhm B."/>
            <person name="Cannon C."/>
            <person name="Castanera R."/>
            <person name="Culley D."/>
            <person name="Daum C."/>
            <person name="Ezra D."/>
            <person name="Gonzalez J."/>
            <person name="Henrissat B."/>
            <person name="Kuo A."/>
            <person name="Liang C."/>
            <person name="Lipzen A."/>
            <person name="Lutzoni F."/>
            <person name="Magnuson J."/>
            <person name="Mondo S."/>
            <person name="Nolan M."/>
            <person name="Ohm R."/>
            <person name="Pangilinan J."/>
            <person name="Park H.-J."/>
            <person name="Ramirez L."/>
            <person name="Alfaro M."/>
            <person name="Sun H."/>
            <person name="Tritt A."/>
            <person name="Yoshinaga Y."/>
            <person name="Zwiers L.-H."/>
            <person name="Turgeon B."/>
            <person name="Goodwin S."/>
            <person name="Spatafora J."/>
            <person name="Crous P."/>
            <person name="Grigoriev I."/>
        </authorList>
    </citation>
    <scope>NUCLEOTIDE SEQUENCE</scope>
    <source>
        <strain evidence="3">CBS 175.79</strain>
    </source>
</reference>
<proteinExistence type="predicted"/>
<feature type="compositionally biased region" description="Polar residues" evidence="1">
    <location>
        <begin position="453"/>
        <end position="466"/>
    </location>
</feature>
<keyword evidence="4" id="KW-1185">Reference proteome</keyword>
<dbReference type="RefSeq" id="XP_033387424.1">
    <property type="nucleotide sequence ID" value="XM_033530837.1"/>
</dbReference>
<evidence type="ECO:0000313" key="3">
    <source>
        <dbReference type="EMBL" id="KAF2019085.1"/>
    </source>
</evidence>
<dbReference type="GeneID" id="54288234"/>
<dbReference type="OrthoDB" id="3511049at2759"/>
<dbReference type="Pfam" id="PF10544">
    <property type="entry name" value="T5orf172"/>
    <property type="match status" value="1"/>
</dbReference>
<organism evidence="3 4">
    <name type="scientific">Aaosphaeria arxii CBS 175.79</name>
    <dbReference type="NCBI Taxonomy" id="1450172"/>
    <lineage>
        <taxon>Eukaryota</taxon>
        <taxon>Fungi</taxon>
        <taxon>Dikarya</taxon>
        <taxon>Ascomycota</taxon>
        <taxon>Pezizomycotina</taxon>
        <taxon>Dothideomycetes</taxon>
        <taxon>Pleosporomycetidae</taxon>
        <taxon>Pleosporales</taxon>
        <taxon>Pleosporales incertae sedis</taxon>
        <taxon>Aaosphaeria</taxon>
    </lineage>
</organism>
<feature type="compositionally biased region" description="Basic and acidic residues" evidence="1">
    <location>
        <begin position="228"/>
        <end position="250"/>
    </location>
</feature>
<feature type="region of interest" description="Disordered" evidence="1">
    <location>
        <begin position="428"/>
        <end position="532"/>
    </location>
</feature>
<accession>A0A6A5Y0M2</accession>
<gene>
    <name evidence="3" type="ORF">BU24DRAFT_447669</name>
</gene>
<feature type="compositionally biased region" description="Polar residues" evidence="1">
    <location>
        <begin position="156"/>
        <end position="215"/>
    </location>
</feature>
<evidence type="ECO:0000313" key="4">
    <source>
        <dbReference type="Proteomes" id="UP000799778"/>
    </source>
</evidence>
<dbReference type="AlphaFoldDB" id="A0A6A5Y0M2"/>
<dbReference type="SMART" id="SM00974">
    <property type="entry name" value="T5orf172"/>
    <property type="match status" value="1"/>
</dbReference>
<dbReference type="InterPro" id="IPR018306">
    <property type="entry name" value="Phage_T5_Orf172_DNA-bd"/>
</dbReference>
<feature type="compositionally biased region" description="Basic and acidic residues" evidence="1">
    <location>
        <begin position="467"/>
        <end position="484"/>
    </location>
</feature>
<evidence type="ECO:0000256" key="1">
    <source>
        <dbReference type="SAM" id="MobiDB-lite"/>
    </source>
</evidence>
<feature type="compositionally biased region" description="Basic and acidic residues" evidence="1">
    <location>
        <begin position="438"/>
        <end position="451"/>
    </location>
</feature>
<name>A0A6A5Y0M2_9PLEO</name>
<feature type="domain" description="Bacteriophage T5 Orf172 DNA-binding" evidence="2">
    <location>
        <begin position="577"/>
        <end position="673"/>
    </location>
</feature>
<feature type="compositionally biased region" description="Polar residues" evidence="1">
    <location>
        <begin position="377"/>
        <end position="390"/>
    </location>
</feature>
<protein>
    <recommendedName>
        <fullName evidence="2">Bacteriophage T5 Orf172 DNA-binding domain-containing protein</fullName>
    </recommendedName>
</protein>
<feature type="region of interest" description="Disordered" evidence="1">
    <location>
        <begin position="361"/>
        <end position="413"/>
    </location>
</feature>